<feature type="domain" description="Mechanosensitive ion channel MscS C-terminal" evidence="10">
    <location>
        <begin position="187"/>
        <end position="270"/>
    </location>
</feature>
<evidence type="ECO:0000259" key="10">
    <source>
        <dbReference type="Pfam" id="PF21082"/>
    </source>
</evidence>
<dbReference type="FunFam" id="1.10.287.1260:FF:000005">
    <property type="entry name" value="Mechanosensitive ion channel family protein"/>
    <property type="match status" value="1"/>
</dbReference>
<dbReference type="RefSeq" id="WP_061141439.1">
    <property type="nucleotide sequence ID" value="NZ_LNNH01000012.1"/>
</dbReference>
<dbReference type="SUPFAM" id="SSF50182">
    <property type="entry name" value="Sm-like ribonucleoproteins"/>
    <property type="match status" value="1"/>
</dbReference>
<comment type="caution">
    <text evidence="12">The sequence shown here is derived from an EMBL/GenBank/DDBJ whole genome shotgun (WGS) entry which is preliminary data.</text>
</comment>
<evidence type="ECO:0000256" key="3">
    <source>
        <dbReference type="ARBA" id="ARBA00022475"/>
    </source>
</evidence>
<name>A0A109N074_9BACI</name>
<feature type="domain" description="Mechanosensitive ion channel MscS" evidence="9">
    <location>
        <begin position="117"/>
        <end position="180"/>
    </location>
</feature>
<dbReference type="GO" id="GO:0008381">
    <property type="term" value="F:mechanosensitive monoatomic ion channel activity"/>
    <property type="evidence" value="ECO:0007669"/>
    <property type="project" value="InterPro"/>
</dbReference>
<dbReference type="Pfam" id="PF21082">
    <property type="entry name" value="MS_channel_3rd"/>
    <property type="match status" value="1"/>
</dbReference>
<dbReference type="InterPro" id="IPR049142">
    <property type="entry name" value="MS_channel_1st"/>
</dbReference>
<feature type="domain" description="Mechanosensitive ion channel transmembrane helices 2/3" evidence="11">
    <location>
        <begin position="74"/>
        <end position="115"/>
    </location>
</feature>
<protein>
    <submittedName>
        <fullName evidence="12">Mechanosensitive ion channel protein MscS</fullName>
    </submittedName>
</protein>
<evidence type="ECO:0000313" key="12">
    <source>
        <dbReference type="EMBL" id="KWW21086.1"/>
    </source>
</evidence>
<organism evidence="12 13">
    <name type="scientific">Peribacillus simplex</name>
    <dbReference type="NCBI Taxonomy" id="1478"/>
    <lineage>
        <taxon>Bacteria</taxon>
        <taxon>Bacillati</taxon>
        <taxon>Bacillota</taxon>
        <taxon>Bacilli</taxon>
        <taxon>Bacillales</taxon>
        <taxon>Bacillaceae</taxon>
        <taxon>Peribacillus</taxon>
    </lineage>
</organism>
<dbReference type="InterPro" id="IPR049278">
    <property type="entry name" value="MS_channel_C"/>
</dbReference>
<dbReference type="GO" id="GO:0005886">
    <property type="term" value="C:plasma membrane"/>
    <property type="evidence" value="ECO:0007669"/>
    <property type="project" value="UniProtKB-SubCell"/>
</dbReference>
<accession>A0A109N074</accession>
<dbReference type="Gene3D" id="3.30.70.100">
    <property type="match status" value="1"/>
</dbReference>
<keyword evidence="4 8" id="KW-0812">Transmembrane</keyword>
<dbReference type="InterPro" id="IPR023408">
    <property type="entry name" value="MscS_beta-dom_sf"/>
</dbReference>
<feature type="transmembrane region" description="Helical" evidence="8">
    <location>
        <begin position="20"/>
        <end position="46"/>
    </location>
</feature>
<evidence type="ECO:0000256" key="2">
    <source>
        <dbReference type="ARBA" id="ARBA00008017"/>
    </source>
</evidence>
<comment type="subcellular location">
    <subcellularLocation>
        <location evidence="1">Cell membrane</location>
        <topology evidence="1">Multi-pass membrane protein</topology>
    </subcellularLocation>
</comment>
<evidence type="ECO:0000259" key="9">
    <source>
        <dbReference type="Pfam" id="PF00924"/>
    </source>
</evidence>
<evidence type="ECO:0000256" key="8">
    <source>
        <dbReference type="SAM" id="Phobius"/>
    </source>
</evidence>
<dbReference type="Pfam" id="PF21088">
    <property type="entry name" value="MS_channel_1st"/>
    <property type="match status" value="1"/>
</dbReference>
<dbReference type="Gene3D" id="1.10.287.1260">
    <property type="match status" value="1"/>
</dbReference>
<dbReference type="Gene3D" id="2.30.30.60">
    <property type="match status" value="1"/>
</dbReference>
<evidence type="ECO:0000313" key="13">
    <source>
        <dbReference type="Proteomes" id="UP000064189"/>
    </source>
</evidence>
<reference evidence="12 13" key="1">
    <citation type="submission" date="2015-11" db="EMBL/GenBank/DDBJ databases">
        <title>Genome Sequence of Bacillus simplex strain VanAntwerpen2.</title>
        <authorList>
            <person name="Couger M.B."/>
        </authorList>
    </citation>
    <scope>NUCLEOTIDE SEQUENCE [LARGE SCALE GENOMIC DNA]</scope>
    <source>
        <strain evidence="12 13">VanAntwerpen02</strain>
    </source>
</reference>
<dbReference type="PANTHER" id="PTHR30460">
    <property type="entry name" value="MODERATE CONDUCTANCE MECHANOSENSITIVE CHANNEL YBIO"/>
    <property type="match status" value="1"/>
</dbReference>
<evidence type="ECO:0000259" key="11">
    <source>
        <dbReference type="Pfam" id="PF21088"/>
    </source>
</evidence>
<feature type="transmembrane region" description="Helical" evidence="8">
    <location>
        <begin position="67"/>
        <end position="89"/>
    </location>
</feature>
<dbReference type="AlphaFoldDB" id="A0A109N074"/>
<comment type="function">
    <text evidence="7">May play a role in resistance to osmotic downshock.</text>
</comment>
<dbReference type="InterPro" id="IPR006685">
    <property type="entry name" value="MscS_channel_2nd"/>
</dbReference>
<dbReference type="EMBL" id="LNNH01000012">
    <property type="protein sequence ID" value="KWW21086.1"/>
    <property type="molecule type" value="Genomic_DNA"/>
</dbReference>
<dbReference type="SUPFAM" id="SSF82689">
    <property type="entry name" value="Mechanosensitive channel protein MscS (YggB), C-terminal domain"/>
    <property type="match status" value="1"/>
</dbReference>
<evidence type="ECO:0000256" key="1">
    <source>
        <dbReference type="ARBA" id="ARBA00004651"/>
    </source>
</evidence>
<keyword evidence="3" id="KW-1003">Cell membrane</keyword>
<evidence type="ECO:0000256" key="6">
    <source>
        <dbReference type="ARBA" id="ARBA00023136"/>
    </source>
</evidence>
<dbReference type="InterPro" id="IPR011066">
    <property type="entry name" value="MscS_channel_C_sf"/>
</dbReference>
<dbReference type="InterPro" id="IPR045276">
    <property type="entry name" value="YbiO_bact"/>
</dbReference>
<evidence type="ECO:0000256" key="7">
    <source>
        <dbReference type="ARBA" id="ARBA00059688"/>
    </source>
</evidence>
<dbReference type="InterPro" id="IPR010920">
    <property type="entry name" value="LSM_dom_sf"/>
</dbReference>
<keyword evidence="13" id="KW-1185">Reference proteome</keyword>
<sequence length="278" mass="30882">MSRMYDNVTSELLDEKIWLLIGEGIIKIFLVLLLSRIIITIGKTLLNKFFKARSRTPIRVSERREATLIKLLENIITYVINFIALMMILEIFGLHVMPLLAGAGVIGLAIGFGAQSLVKDIITGFFVIFEDQFSVGDYIKINTYEGEVIEIGLRTTKIKSDAGELHFIPNGSIIQVTNYSILNSKAVVDVTIANDGSIERAERVLIELLNSMEGKYDALVKAPEFLGIETINPDEVVLRVTAETKPLQNVEFSRVLRKEISAALDLIGIKSTYSGSES</sequence>
<dbReference type="Proteomes" id="UP000064189">
    <property type="component" value="Unassembled WGS sequence"/>
</dbReference>
<proteinExistence type="inferred from homology"/>
<dbReference type="PANTHER" id="PTHR30460:SF0">
    <property type="entry name" value="MODERATE CONDUCTANCE MECHANOSENSITIVE CHANNEL YBIO"/>
    <property type="match status" value="1"/>
</dbReference>
<evidence type="ECO:0000256" key="5">
    <source>
        <dbReference type="ARBA" id="ARBA00022989"/>
    </source>
</evidence>
<keyword evidence="5 8" id="KW-1133">Transmembrane helix</keyword>
<gene>
    <name evidence="12" type="ORF">AS888_15855</name>
</gene>
<dbReference type="FunFam" id="2.30.30.60:FF:000001">
    <property type="entry name" value="MscS Mechanosensitive ion channel"/>
    <property type="match status" value="1"/>
</dbReference>
<dbReference type="Pfam" id="PF00924">
    <property type="entry name" value="MS_channel_2nd"/>
    <property type="match status" value="1"/>
</dbReference>
<keyword evidence="6 8" id="KW-0472">Membrane</keyword>
<evidence type="ECO:0000256" key="4">
    <source>
        <dbReference type="ARBA" id="ARBA00022692"/>
    </source>
</evidence>
<dbReference type="InterPro" id="IPR011014">
    <property type="entry name" value="MscS_channel_TM-2"/>
</dbReference>
<dbReference type="SUPFAM" id="SSF82861">
    <property type="entry name" value="Mechanosensitive channel protein MscS (YggB), transmembrane region"/>
    <property type="match status" value="1"/>
</dbReference>
<feature type="transmembrane region" description="Helical" evidence="8">
    <location>
        <begin position="95"/>
        <end position="114"/>
    </location>
</feature>
<comment type="similarity">
    <text evidence="2">Belongs to the MscS (TC 1.A.23) family.</text>
</comment>